<evidence type="ECO:0000313" key="3">
    <source>
        <dbReference type="Proteomes" id="UP001066276"/>
    </source>
</evidence>
<dbReference type="Proteomes" id="UP001066276">
    <property type="component" value="Chromosome 4_2"/>
</dbReference>
<feature type="compositionally biased region" description="Basic and acidic residues" evidence="1">
    <location>
        <begin position="34"/>
        <end position="59"/>
    </location>
</feature>
<accession>A0AAV7S8A8</accession>
<organism evidence="2 3">
    <name type="scientific">Pleurodeles waltl</name>
    <name type="common">Iberian ribbed newt</name>
    <dbReference type="NCBI Taxonomy" id="8319"/>
    <lineage>
        <taxon>Eukaryota</taxon>
        <taxon>Metazoa</taxon>
        <taxon>Chordata</taxon>
        <taxon>Craniata</taxon>
        <taxon>Vertebrata</taxon>
        <taxon>Euteleostomi</taxon>
        <taxon>Amphibia</taxon>
        <taxon>Batrachia</taxon>
        <taxon>Caudata</taxon>
        <taxon>Salamandroidea</taxon>
        <taxon>Salamandridae</taxon>
        <taxon>Pleurodelinae</taxon>
        <taxon>Pleurodeles</taxon>
    </lineage>
</organism>
<gene>
    <name evidence="2" type="ORF">NDU88_000694</name>
</gene>
<name>A0AAV7S8A8_PLEWA</name>
<keyword evidence="3" id="KW-1185">Reference proteome</keyword>
<feature type="region of interest" description="Disordered" evidence="1">
    <location>
        <begin position="30"/>
        <end position="60"/>
    </location>
</feature>
<comment type="caution">
    <text evidence="2">The sequence shown here is derived from an EMBL/GenBank/DDBJ whole genome shotgun (WGS) entry which is preliminary data.</text>
</comment>
<dbReference type="EMBL" id="JANPWB010000008">
    <property type="protein sequence ID" value="KAJ1160192.1"/>
    <property type="molecule type" value="Genomic_DNA"/>
</dbReference>
<reference evidence="2" key="1">
    <citation type="journal article" date="2022" name="bioRxiv">
        <title>Sequencing and chromosome-scale assembly of the giantPleurodeles waltlgenome.</title>
        <authorList>
            <person name="Brown T."/>
            <person name="Elewa A."/>
            <person name="Iarovenko S."/>
            <person name="Subramanian E."/>
            <person name="Araus A.J."/>
            <person name="Petzold A."/>
            <person name="Susuki M."/>
            <person name="Suzuki K.-i.T."/>
            <person name="Hayashi T."/>
            <person name="Toyoda A."/>
            <person name="Oliveira C."/>
            <person name="Osipova E."/>
            <person name="Leigh N.D."/>
            <person name="Simon A."/>
            <person name="Yun M.H."/>
        </authorList>
    </citation>
    <scope>NUCLEOTIDE SEQUENCE</scope>
    <source>
        <strain evidence="2">20211129_DDA</strain>
        <tissue evidence="2">Liver</tissue>
    </source>
</reference>
<feature type="region of interest" description="Disordered" evidence="1">
    <location>
        <begin position="98"/>
        <end position="122"/>
    </location>
</feature>
<proteinExistence type="predicted"/>
<sequence length="122" mass="13404">MAEQCRLGVGRPSWRWDPAYRNLLQPAIGLPSEEEPRPHRLVDTGAETDSRVKSPDKRRPWAGFCTVGEETIFPTPPAPQTGRMCSCIGGVAAGGLVGTPPCPQEKPEDEIVETNPRSERIR</sequence>
<dbReference type="AlphaFoldDB" id="A0AAV7S8A8"/>
<protein>
    <submittedName>
        <fullName evidence="2">Uncharacterized protein</fullName>
    </submittedName>
</protein>
<evidence type="ECO:0000313" key="2">
    <source>
        <dbReference type="EMBL" id="KAJ1160192.1"/>
    </source>
</evidence>
<evidence type="ECO:0000256" key="1">
    <source>
        <dbReference type="SAM" id="MobiDB-lite"/>
    </source>
</evidence>